<dbReference type="AlphaFoldDB" id="A0AAD1UNH4"/>
<reference evidence="3" key="1">
    <citation type="submission" date="2023-07" db="EMBL/GenBank/DDBJ databases">
        <authorList>
            <consortium name="AG Swart"/>
            <person name="Singh M."/>
            <person name="Singh A."/>
            <person name="Seah K."/>
            <person name="Emmerich C."/>
        </authorList>
    </citation>
    <scope>NUCLEOTIDE SEQUENCE</scope>
    <source>
        <strain evidence="3">DP1</strain>
    </source>
</reference>
<organism evidence="3 4">
    <name type="scientific">Euplotes crassus</name>
    <dbReference type="NCBI Taxonomy" id="5936"/>
    <lineage>
        <taxon>Eukaryota</taxon>
        <taxon>Sar</taxon>
        <taxon>Alveolata</taxon>
        <taxon>Ciliophora</taxon>
        <taxon>Intramacronucleata</taxon>
        <taxon>Spirotrichea</taxon>
        <taxon>Hypotrichia</taxon>
        <taxon>Euplotida</taxon>
        <taxon>Euplotidae</taxon>
        <taxon>Moneuplotes</taxon>
    </lineage>
</organism>
<keyword evidence="2" id="KW-0732">Signal</keyword>
<dbReference type="EMBL" id="CAMPGE010012344">
    <property type="protein sequence ID" value="CAI2371116.1"/>
    <property type="molecule type" value="Genomic_DNA"/>
</dbReference>
<dbReference type="Proteomes" id="UP001295684">
    <property type="component" value="Unassembled WGS sequence"/>
</dbReference>
<comment type="caution">
    <text evidence="3">The sequence shown here is derived from an EMBL/GenBank/DDBJ whole genome shotgun (WGS) entry which is preliminary data.</text>
</comment>
<feature type="coiled-coil region" evidence="1">
    <location>
        <begin position="14"/>
        <end position="41"/>
    </location>
</feature>
<feature type="chain" id="PRO_5042022388" evidence="2">
    <location>
        <begin position="20"/>
        <end position="87"/>
    </location>
</feature>
<keyword evidence="1" id="KW-0175">Coiled coil</keyword>
<gene>
    <name evidence="3" type="ORF">ECRASSUSDP1_LOCUS12436</name>
</gene>
<feature type="signal peptide" evidence="2">
    <location>
        <begin position="1"/>
        <end position="19"/>
    </location>
</feature>
<evidence type="ECO:0000256" key="2">
    <source>
        <dbReference type="SAM" id="SignalP"/>
    </source>
</evidence>
<protein>
    <submittedName>
        <fullName evidence="3">Uncharacterized protein</fullName>
    </submittedName>
</protein>
<evidence type="ECO:0000256" key="1">
    <source>
        <dbReference type="SAM" id="Coils"/>
    </source>
</evidence>
<name>A0AAD1UNH4_EUPCR</name>
<evidence type="ECO:0000313" key="3">
    <source>
        <dbReference type="EMBL" id="CAI2371116.1"/>
    </source>
</evidence>
<accession>A0AAD1UNH4</accession>
<evidence type="ECO:0000313" key="4">
    <source>
        <dbReference type="Proteomes" id="UP001295684"/>
    </source>
</evidence>
<keyword evidence="4" id="KW-1185">Reference proteome</keyword>
<proteinExistence type="predicted"/>
<sequence length="87" mass="9439">MKIYLAITFIMMLLMTSLAQIAQNEDKMAALNEEAEALAASSSCGFVELTICGYVMSSGDYHFCQIQSVCTCCGTLPGQTCYGHCDF</sequence>